<feature type="region of interest" description="Disordered" evidence="5">
    <location>
        <begin position="409"/>
        <end position="449"/>
    </location>
</feature>
<evidence type="ECO:0000313" key="7">
    <source>
        <dbReference type="EMBL" id="KZS39452.1"/>
    </source>
</evidence>
<accession>A0A162YZ72</accession>
<feature type="compositionally biased region" description="Polar residues" evidence="5">
    <location>
        <begin position="433"/>
        <end position="449"/>
    </location>
</feature>
<proteinExistence type="inferred from homology"/>
<dbReference type="Gene3D" id="3.55.50.30">
    <property type="match status" value="1"/>
</dbReference>
<comment type="subcellular location">
    <subcellularLocation>
        <location evidence="1">Membrane</location>
    </subcellularLocation>
</comment>
<dbReference type="PANTHER" id="PTHR30332">
    <property type="entry name" value="PROBABLE GENERAL SECRETION PATHWAY PROTEIN D"/>
    <property type="match status" value="1"/>
</dbReference>
<dbReference type="AlphaFoldDB" id="A0A162YZ72"/>
<reference evidence="7 8" key="1">
    <citation type="submission" date="2016-01" db="EMBL/GenBank/DDBJ databases">
        <title>The draft genome sequence of Aquimarina sp. RZW4-3-2.</title>
        <authorList>
            <person name="Wang Y."/>
        </authorList>
    </citation>
    <scope>NUCLEOTIDE SEQUENCE [LARGE SCALE GENOMIC DNA]</scope>
    <source>
        <strain evidence="7 8">RZW4-3-2</strain>
    </source>
</reference>
<keyword evidence="2" id="KW-0732">Signal</keyword>
<evidence type="ECO:0000256" key="3">
    <source>
        <dbReference type="ARBA" id="ARBA00023136"/>
    </source>
</evidence>
<evidence type="ECO:0000313" key="8">
    <source>
        <dbReference type="Proteomes" id="UP000076715"/>
    </source>
</evidence>
<dbReference type="GO" id="GO:0015627">
    <property type="term" value="C:type II protein secretion system complex"/>
    <property type="evidence" value="ECO:0007669"/>
    <property type="project" value="TreeGrafter"/>
</dbReference>
<organism evidence="7 8">
    <name type="scientific">Aquimarina aggregata</name>
    <dbReference type="NCBI Taxonomy" id="1642818"/>
    <lineage>
        <taxon>Bacteria</taxon>
        <taxon>Pseudomonadati</taxon>
        <taxon>Bacteroidota</taxon>
        <taxon>Flavobacteriia</taxon>
        <taxon>Flavobacteriales</taxon>
        <taxon>Flavobacteriaceae</taxon>
        <taxon>Aquimarina</taxon>
    </lineage>
</organism>
<dbReference type="RefSeq" id="WP_066317753.1">
    <property type="nucleotide sequence ID" value="NZ_LQRT01000035.1"/>
</dbReference>
<evidence type="ECO:0000256" key="5">
    <source>
        <dbReference type="SAM" id="MobiDB-lite"/>
    </source>
</evidence>
<evidence type="ECO:0000259" key="6">
    <source>
        <dbReference type="Pfam" id="PF00263"/>
    </source>
</evidence>
<evidence type="ECO:0000256" key="2">
    <source>
        <dbReference type="ARBA" id="ARBA00022729"/>
    </source>
</evidence>
<dbReference type="PRINTS" id="PR00811">
    <property type="entry name" value="BCTERIALGSPD"/>
</dbReference>
<dbReference type="GO" id="GO:0009306">
    <property type="term" value="P:protein secretion"/>
    <property type="evidence" value="ECO:0007669"/>
    <property type="project" value="InterPro"/>
</dbReference>
<protein>
    <submittedName>
        <fullName evidence="7">General secretion pathway protein GspD</fullName>
    </submittedName>
</protein>
<dbReference type="InterPro" id="IPR050810">
    <property type="entry name" value="Bact_Secretion_Sys_Channel"/>
</dbReference>
<dbReference type="EMBL" id="LQRT01000035">
    <property type="protein sequence ID" value="KZS39452.1"/>
    <property type="molecule type" value="Genomic_DNA"/>
</dbReference>
<comment type="similarity">
    <text evidence="4">Belongs to the bacterial secretin family.</text>
</comment>
<dbReference type="InterPro" id="IPR004846">
    <property type="entry name" value="T2SS/T3SS_dom"/>
</dbReference>
<dbReference type="GO" id="GO:0016020">
    <property type="term" value="C:membrane"/>
    <property type="evidence" value="ECO:0007669"/>
    <property type="project" value="UniProtKB-SubCell"/>
</dbReference>
<keyword evidence="3" id="KW-0472">Membrane</keyword>
<dbReference type="PANTHER" id="PTHR30332:SF24">
    <property type="entry name" value="SECRETIN GSPD-RELATED"/>
    <property type="match status" value="1"/>
</dbReference>
<dbReference type="STRING" id="1642818.AWE51_13025"/>
<dbReference type="Gene3D" id="3.30.1370.130">
    <property type="match status" value="1"/>
</dbReference>
<feature type="region of interest" description="Disordered" evidence="5">
    <location>
        <begin position="309"/>
        <end position="347"/>
    </location>
</feature>
<comment type="caution">
    <text evidence="7">The sequence shown here is derived from an EMBL/GenBank/DDBJ whole genome shotgun (WGS) entry which is preliminary data.</text>
</comment>
<gene>
    <name evidence="7" type="ORF">AWE51_13025</name>
</gene>
<dbReference type="InterPro" id="IPR001775">
    <property type="entry name" value="GspD/PilQ"/>
</dbReference>
<keyword evidence="8" id="KW-1185">Reference proteome</keyword>
<dbReference type="OrthoDB" id="9816579at2"/>
<evidence type="ECO:0000256" key="1">
    <source>
        <dbReference type="ARBA" id="ARBA00004370"/>
    </source>
</evidence>
<sequence>MKKHIILIYFILGFGVFSFAQEDFQSQTQNNTRITTIQNKLQLLSVDIPGLSEKVNINISNTSLLNFLRAISQVHKININIAEELNSITVINGFNEVNVQDLLVFLAKEYQLDIDFTGNILSIKKHTPPTVTPAEKEIIATYDVSLETLSTDFNNDPLPKVFRKITEISGKNLLYAPELNTKTITLYLSDAPVDVALQKLAESNNLDFNKTRDGFYEFESIPNNGQNGTGRPRRTRNNFHYQVVDTINRVLSVDLKNTPIADVVYNITEDLNLNVFTASPLENAGTVTVKADAISFDDLLVKIFESGSGSNTTSTSSQSNNTNTNNNNQQRGFQNNVSSNNNTSNATNFTFKKEGNVYYFGTENQLSVKKIDLVQMMHRSIAMLGDANPSTSYGNSFGNNSNNFVTGGTSFFGNQGNNGLNQNNNSSRNRVNTGFSRNTSSSSQNTEAGSISDIFPASITEGLDIKIDTELNSFVVSGSGARVEKFKKFVKYIDKPVPLILIEVMILEVNRTATVETGIEFGLGEEPRTDQGIAFPNGNITLGAQTINRIIGGFDGFGSLNLGNVVPNFYLDIKAMETNGNVKILSTPKLSTLNGHKAYLSSGQTTYYAVTSQNIFGSQNPQTSEIVNYQPIDAELALEFKPFVSGDGQITLDIQVIQSNFSGERIAENAPPDINSRRFSSIMRMQANDVAILGGIEQKVKNDSGSGVPLLARIPIIKWLFSKRTREDSKRRLNVIIKPTVFY</sequence>
<name>A0A162YZ72_9FLAO</name>
<dbReference type="Proteomes" id="UP000076715">
    <property type="component" value="Unassembled WGS sequence"/>
</dbReference>
<feature type="domain" description="Type II/III secretion system secretin-like" evidence="6">
    <location>
        <begin position="575"/>
        <end position="741"/>
    </location>
</feature>
<dbReference type="Pfam" id="PF00263">
    <property type="entry name" value="Secretin"/>
    <property type="match status" value="1"/>
</dbReference>
<feature type="compositionally biased region" description="Low complexity" evidence="5">
    <location>
        <begin position="409"/>
        <end position="432"/>
    </location>
</feature>
<evidence type="ECO:0000256" key="4">
    <source>
        <dbReference type="RuleBase" id="RU004003"/>
    </source>
</evidence>